<protein>
    <submittedName>
        <fullName evidence="3">Alpha/beta hydrolase</fullName>
    </submittedName>
</protein>
<feature type="region of interest" description="Disordered" evidence="1">
    <location>
        <begin position="312"/>
        <end position="348"/>
    </location>
</feature>
<evidence type="ECO:0000256" key="1">
    <source>
        <dbReference type="SAM" id="MobiDB-lite"/>
    </source>
</evidence>
<evidence type="ECO:0000259" key="2">
    <source>
        <dbReference type="Pfam" id="PF02129"/>
    </source>
</evidence>
<comment type="caution">
    <text evidence="3">The sequence shown here is derived from an EMBL/GenBank/DDBJ whole genome shotgun (WGS) entry which is preliminary data.</text>
</comment>
<proteinExistence type="predicted"/>
<dbReference type="InterPro" id="IPR029058">
    <property type="entry name" value="AB_hydrolase_fold"/>
</dbReference>
<evidence type="ECO:0000313" key="3">
    <source>
        <dbReference type="EMBL" id="RJG26816.1"/>
    </source>
</evidence>
<dbReference type="InterPro" id="IPR052920">
    <property type="entry name" value="DNA-binding_regulatory"/>
</dbReference>
<sequence length="348" mass="40026">MIYIFLACTLIIIFVLIAWIVPRYAVYQMTRKRPATYDNCFELLEQYRVFSKQEFDDCDKEEIFIHSHDGLKLHGNYIEKHPYSDRIVIIVHGYTSALPWSAQFMNMFFKLGYNALLVDQRRHGQSEGIHTTFGLKEKRDIEAWVDWIIANKGKDCTIGLHGQSFGGGTVLEYAANPHPCVKFIVADCPYSDLTELIHHQVTVLNRLPAWPFMKLIDILLKSKAGFRMKDVSPLKVMQTCKLPILFIHGAADIFVPTQMSIDMYEAKPEPKELLLIDEATHGVAYCYDKERYADKVTQFVIQHTGLPTAREMEEIDPSKHQDAPSVQQPYPAYQVQEEPSHASMHRAT</sequence>
<dbReference type="PANTHER" id="PTHR43358">
    <property type="entry name" value="ALPHA/BETA-HYDROLASE"/>
    <property type="match status" value="1"/>
</dbReference>
<feature type="domain" description="Xaa-Pro dipeptidyl-peptidase-like" evidence="2">
    <location>
        <begin position="102"/>
        <end position="210"/>
    </location>
</feature>
<dbReference type="SUPFAM" id="SSF53474">
    <property type="entry name" value="alpha/beta-Hydrolases"/>
    <property type="match status" value="1"/>
</dbReference>
<dbReference type="InterPro" id="IPR000383">
    <property type="entry name" value="Xaa-Pro-like_dom"/>
</dbReference>
<dbReference type="Proteomes" id="UP000266177">
    <property type="component" value="Unassembled WGS sequence"/>
</dbReference>
<dbReference type="GO" id="GO:0016787">
    <property type="term" value="F:hydrolase activity"/>
    <property type="evidence" value="ECO:0007669"/>
    <property type="project" value="UniProtKB-KW"/>
</dbReference>
<dbReference type="PANTHER" id="PTHR43358:SF4">
    <property type="entry name" value="ALPHA_BETA HYDROLASE FOLD-1 DOMAIN-CONTAINING PROTEIN"/>
    <property type="match status" value="1"/>
</dbReference>
<feature type="compositionally biased region" description="Basic and acidic residues" evidence="1">
    <location>
        <begin position="312"/>
        <end position="322"/>
    </location>
</feature>
<dbReference type="Pfam" id="PF02129">
    <property type="entry name" value="Peptidase_S15"/>
    <property type="match status" value="1"/>
</dbReference>
<gene>
    <name evidence="3" type="ORF">DQX05_01985</name>
</gene>
<dbReference type="EMBL" id="QYZD01000001">
    <property type="protein sequence ID" value="RJG26816.1"/>
    <property type="molecule type" value="Genomic_DNA"/>
</dbReference>
<name>A0A3A3GTB7_PANTH</name>
<accession>A0A3A3GTB7</accession>
<dbReference type="Gene3D" id="3.40.50.1820">
    <property type="entry name" value="alpha/beta hydrolase"/>
    <property type="match status" value="1"/>
</dbReference>
<keyword evidence="3" id="KW-0378">Hydrolase</keyword>
<dbReference type="AlphaFoldDB" id="A0A3A3GTB7"/>
<reference evidence="3 4" key="1">
    <citation type="submission" date="2018-09" db="EMBL/GenBank/DDBJ databases">
        <title>Paenibacillus SK2017-BO5.</title>
        <authorList>
            <person name="Piskunova J.V."/>
            <person name="Dubiley S.A."/>
            <person name="Severinov K.V."/>
        </authorList>
    </citation>
    <scope>NUCLEOTIDE SEQUENCE [LARGE SCALE GENOMIC DNA]</scope>
    <source>
        <strain evidence="3 4">BO5</strain>
    </source>
</reference>
<dbReference type="RefSeq" id="WP_119790394.1">
    <property type="nucleotide sequence ID" value="NZ_QYZD01000001.1"/>
</dbReference>
<dbReference type="OrthoDB" id="9776685at2"/>
<organism evidence="3 4">
    <name type="scientific">Paenibacillus thiaminolyticus</name>
    <name type="common">Bacillus thiaminolyticus</name>
    <dbReference type="NCBI Taxonomy" id="49283"/>
    <lineage>
        <taxon>Bacteria</taxon>
        <taxon>Bacillati</taxon>
        <taxon>Bacillota</taxon>
        <taxon>Bacilli</taxon>
        <taxon>Bacillales</taxon>
        <taxon>Paenibacillaceae</taxon>
        <taxon>Paenibacillus</taxon>
    </lineage>
</organism>
<evidence type="ECO:0000313" key="4">
    <source>
        <dbReference type="Proteomes" id="UP000266177"/>
    </source>
</evidence>